<sequence>MPSTARDTLTYHLDRSASNAPDEAAFTFVDFSTDKDGTAHKLTWRQLEHRVRVAAAGIRRAGAVGERVAIVAPQSLDYVIGFLAAACAGAIAVPLYPPVLRSHGDKLAASLADADPLLAISTREQRASVADFCAERRVGSGMRVTTLEDLRTPDTEGPPELVPVDPADCAYLQYTSGSTRVPSGVEITHANVVANARQAMEAYDIRRGRDCTVGWLPLYHDMGLLLTIAVPVVAGVPSVLMDPLAFVQRPARWLQLLTRHSGAHTAAPDFAYDYCVQRVTDEERAALSLESVATMVNGSEPIRARTLTRFQSAFASCGMRRTTMRPSYGLAEATVFVAASLQAEEPTVTCFDRDMLAQGTARVAEPTDGEPVSELVACGRPTNQEVAVVDPATRRRQEDGTVAEIWVKGPNVGRGYWRRPQESQATFHAVLEGDDPQDPSRHWLRTGDLGMWFDKQLYITGRDKDLVIVDGTNHYPHDIEGTVQDAHPAVRRHHVAAFAVDTENGERLVVVAEHVRQVPDLERVRDEVKRAVRGAVAEAHAIAVQDFVLVEPDSIPYTTSGKVSRTACRESYLAGRWSKPKHALQKGNDGA</sequence>
<dbReference type="InterPro" id="IPR045851">
    <property type="entry name" value="AMP-bd_C_sf"/>
</dbReference>
<keyword evidence="2 7" id="KW-0436">Ligase</keyword>
<dbReference type="Pfam" id="PF00501">
    <property type="entry name" value="AMP-binding"/>
    <property type="match status" value="1"/>
</dbReference>
<accession>A0ABS2VKI6</accession>
<comment type="similarity">
    <text evidence="1">Belongs to the ATP-dependent AMP-binding enzyme family.</text>
</comment>
<dbReference type="PANTHER" id="PTHR22754:SF32">
    <property type="entry name" value="DISCO-INTERACTING PROTEIN 2"/>
    <property type="match status" value="1"/>
</dbReference>
<keyword evidence="4" id="KW-0443">Lipid metabolism</keyword>
<proteinExistence type="inferred from homology"/>
<dbReference type="InterPro" id="IPR042099">
    <property type="entry name" value="ANL_N_sf"/>
</dbReference>
<dbReference type="GO" id="GO:0016874">
    <property type="term" value="F:ligase activity"/>
    <property type="evidence" value="ECO:0007669"/>
    <property type="project" value="UniProtKB-KW"/>
</dbReference>
<evidence type="ECO:0000313" key="8">
    <source>
        <dbReference type="Proteomes" id="UP000788262"/>
    </source>
</evidence>
<evidence type="ECO:0000256" key="2">
    <source>
        <dbReference type="ARBA" id="ARBA00022598"/>
    </source>
</evidence>
<evidence type="ECO:0000259" key="5">
    <source>
        <dbReference type="Pfam" id="PF00501"/>
    </source>
</evidence>
<feature type="domain" description="AMP-binding enzyme C-terminal" evidence="6">
    <location>
        <begin position="465"/>
        <end position="577"/>
    </location>
</feature>
<dbReference type="InterPro" id="IPR040097">
    <property type="entry name" value="FAAL/FAAC"/>
</dbReference>
<organism evidence="7 8">
    <name type="scientific">Streptomyces actuosus</name>
    <dbReference type="NCBI Taxonomy" id="1885"/>
    <lineage>
        <taxon>Bacteria</taxon>
        <taxon>Bacillati</taxon>
        <taxon>Actinomycetota</taxon>
        <taxon>Actinomycetes</taxon>
        <taxon>Kitasatosporales</taxon>
        <taxon>Streptomycetaceae</taxon>
        <taxon>Streptomyces</taxon>
    </lineage>
</organism>
<dbReference type="InterPro" id="IPR025110">
    <property type="entry name" value="AMP-bd_C"/>
</dbReference>
<dbReference type="Gene3D" id="3.30.300.30">
    <property type="match status" value="1"/>
</dbReference>
<evidence type="ECO:0000256" key="1">
    <source>
        <dbReference type="ARBA" id="ARBA00006432"/>
    </source>
</evidence>
<dbReference type="Proteomes" id="UP000788262">
    <property type="component" value="Unassembled WGS sequence"/>
</dbReference>
<keyword evidence="3" id="KW-0276">Fatty acid metabolism</keyword>
<dbReference type="PANTHER" id="PTHR22754">
    <property type="entry name" value="DISCO-INTERACTING PROTEIN 2 DIP2 -RELATED"/>
    <property type="match status" value="1"/>
</dbReference>
<feature type="domain" description="AMP-dependent synthetase/ligase" evidence="5">
    <location>
        <begin position="14"/>
        <end position="417"/>
    </location>
</feature>
<dbReference type="Gene3D" id="3.40.50.12780">
    <property type="entry name" value="N-terminal domain of ligase-like"/>
    <property type="match status" value="1"/>
</dbReference>
<evidence type="ECO:0000259" key="6">
    <source>
        <dbReference type="Pfam" id="PF23024"/>
    </source>
</evidence>
<reference evidence="7 8" key="1">
    <citation type="submission" date="2021-02" db="EMBL/GenBank/DDBJ databases">
        <title>Whole genome sequencing of Streptomyces actuosus VRA1.</title>
        <authorList>
            <person name="Sen G."/>
            <person name="Sen A."/>
        </authorList>
    </citation>
    <scope>NUCLEOTIDE SEQUENCE [LARGE SCALE GENOMIC DNA]</scope>
    <source>
        <strain evidence="7 8">VRA1</strain>
    </source>
</reference>
<evidence type="ECO:0000313" key="7">
    <source>
        <dbReference type="EMBL" id="MBN0043608.1"/>
    </source>
</evidence>
<keyword evidence="8" id="KW-1185">Reference proteome</keyword>
<dbReference type="RefSeq" id="WP_205381834.1">
    <property type="nucleotide sequence ID" value="NZ_JAFFZS010000003.1"/>
</dbReference>
<evidence type="ECO:0000256" key="3">
    <source>
        <dbReference type="ARBA" id="ARBA00022832"/>
    </source>
</evidence>
<gene>
    <name evidence="7" type="ORF">JS756_05715</name>
</gene>
<dbReference type="EMBL" id="JAFFZS010000003">
    <property type="protein sequence ID" value="MBN0043608.1"/>
    <property type="molecule type" value="Genomic_DNA"/>
</dbReference>
<dbReference type="SUPFAM" id="SSF56801">
    <property type="entry name" value="Acetyl-CoA synthetase-like"/>
    <property type="match status" value="1"/>
</dbReference>
<dbReference type="CDD" id="cd05931">
    <property type="entry name" value="FAAL"/>
    <property type="match status" value="1"/>
</dbReference>
<comment type="caution">
    <text evidence="7">The sequence shown here is derived from an EMBL/GenBank/DDBJ whole genome shotgun (WGS) entry which is preliminary data.</text>
</comment>
<dbReference type="Pfam" id="PF23024">
    <property type="entry name" value="AMP-dom_DIP2-like"/>
    <property type="match status" value="1"/>
</dbReference>
<dbReference type="InterPro" id="IPR000873">
    <property type="entry name" value="AMP-dep_synth/lig_dom"/>
</dbReference>
<protein>
    <submittedName>
        <fullName evidence="7">Fatty acyl-AMP ligase</fullName>
    </submittedName>
</protein>
<evidence type="ECO:0000256" key="4">
    <source>
        <dbReference type="ARBA" id="ARBA00023098"/>
    </source>
</evidence>
<name>A0ABS2VKI6_STRAS</name>